<evidence type="ECO:0000256" key="1">
    <source>
        <dbReference type="SAM" id="MobiDB-lite"/>
    </source>
</evidence>
<proteinExistence type="predicted"/>
<organism evidence="2 3">
    <name type="scientific">Moniliophthora roreri (strain MCA 2997)</name>
    <name type="common">Cocoa frosty pod rot fungus</name>
    <name type="synonym">Crinipellis roreri</name>
    <dbReference type="NCBI Taxonomy" id="1381753"/>
    <lineage>
        <taxon>Eukaryota</taxon>
        <taxon>Fungi</taxon>
        <taxon>Dikarya</taxon>
        <taxon>Basidiomycota</taxon>
        <taxon>Agaricomycotina</taxon>
        <taxon>Agaricomycetes</taxon>
        <taxon>Agaricomycetidae</taxon>
        <taxon>Agaricales</taxon>
        <taxon>Marasmiineae</taxon>
        <taxon>Marasmiaceae</taxon>
        <taxon>Moniliophthora</taxon>
    </lineage>
</organism>
<sequence>MTKLKPSNPGHGHDRKWDEGPKSEYLNSLESLWRQKSTLFLDKVEKYFIKTWGYNLPVYDIPDENTDYAPPDINTFPEDQHQEEADCHKDFKADLRKKASNWAYYRWGDKSSKQKKKVQDKNMVVNDCLRELSNLNKKIPHKKSVLARYWEIHYTSKI</sequence>
<dbReference type="HOGENOM" id="CLU_1669844_0_0_1"/>
<feature type="region of interest" description="Disordered" evidence="1">
    <location>
        <begin position="1"/>
        <end position="20"/>
    </location>
</feature>
<accession>V2WQ47</accession>
<dbReference type="EMBL" id="AWSO01001846">
    <property type="protein sequence ID" value="ESK82631.1"/>
    <property type="molecule type" value="Genomic_DNA"/>
</dbReference>
<keyword evidence="3" id="KW-1185">Reference proteome</keyword>
<dbReference type="OrthoDB" id="3114111at2759"/>
<dbReference type="KEGG" id="mrr:Moror_11223"/>
<evidence type="ECO:0000313" key="3">
    <source>
        <dbReference type="Proteomes" id="UP000017559"/>
    </source>
</evidence>
<name>V2WQ47_MONRO</name>
<protein>
    <submittedName>
        <fullName evidence="2">Uncharacterized protein</fullName>
    </submittedName>
</protein>
<comment type="caution">
    <text evidence="2">The sequence shown here is derived from an EMBL/GenBank/DDBJ whole genome shotgun (WGS) entry which is preliminary data.</text>
</comment>
<dbReference type="Proteomes" id="UP000017559">
    <property type="component" value="Unassembled WGS sequence"/>
</dbReference>
<reference evidence="2 3" key="1">
    <citation type="journal article" date="2014" name="BMC Genomics">
        <title>Genome and secretome analysis of the hemibiotrophic fungal pathogen, Moniliophthora roreri, which causes frosty pod rot disease of cacao: mechanisms of the biotrophic and necrotrophic phases.</title>
        <authorList>
            <person name="Meinhardt L.W."/>
            <person name="Costa G.G.L."/>
            <person name="Thomazella D.P.T."/>
            <person name="Teixeira P.J.P.L."/>
            <person name="Carazzolle M.F."/>
            <person name="Schuster S.C."/>
            <person name="Carlson J.E."/>
            <person name="Guiltinan M.J."/>
            <person name="Mieczkowski P."/>
            <person name="Farmer A."/>
            <person name="Ramaraj T."/>
            <person name="Crozier J."/>
            <person name="Davis R.E."/>
            <person name="Shao J."/>
            <person name="Melnick R.L."/>
            <person name="Pereira G.A.G."/>
            <person name="Bailey B.A."/>
        </authorList>
    </citation>
    <scope>NUCLEOTIDE SEQUENCE [LARGE SCALE GENOMIC DNA]</scope>
    <source>
        <strain evidence="2 3">MCA 2997</strain>
    </source>
</reference>
<evidence type="ECO:0000313" key="2">
    <source>
        <dbReference type="EMBL" id="ESK82631.1"/>
    </source>
</evidence>
<dbReference type="AlphaFoldDB" id="V2WQ47"/>
<gene>
    <name evidence="2" type="ORF">Moror_11223</name>
</gene>
<feature type="compositionally biased region" description="Basic and acidic residues" evidence="1">
    <location>
        <begin position="11"/>
        <end position="20"/>
    </location>
</feature>